<dbReference type="GO" id="GO:0050511">
    <property type="term" value="F:undecaprenyldiphospho-muramoylpentapeptide beta-N-acetylglucosaminyltransferase activity"/>
    <property type="evidence" value="ECO:0007669"/>
    <property type="project" value="UniProtKB-UniRule"/>
</dbReference>
<feature type="binding site" evidence="10">
    <location>
        <position position="155"/>
    </location>
    <ligand>
        <name>UDP-N-acetyl-alpha-D-glucosamine</name>
        <dbReference type="ChEBI" id="CHEBI:57705"/>
    </ligand>
</feature>
<evidence type="ECO:0000256" key="7">
    <source>
        <dbReference type="ARBA" id="ARBA00023136"/>
    </source>
</evidence>
<dbReference type="PANTHER" id="PTHR21015">
    <property type="entry name" value="UDP-N-ACETYLGLUCOSAMINE--N-ACETYLMURAMYL-(PENTAPEPTIDE) PYROPHOSPHORYL-UNDECAPRENOL N-ACETYLGLUCOSAMINE TRANSFERASE 1"/>
    <property type="match status" value="1"/>
</dbReference>
<dbReference type="GO" id="GO:0008360">
    <property type="term" value="P:regulation of cell shape"/>
    <property type="evidence" value="ECO:0007669"/>
    <property type="project" value="UniProtKB-KW"/>
</dbReference>
<evidence type="ECO:0000313" key="14">
    <source>
        <dbReference type="Proteomes" id="UP000824150"/>
    </source>
</evidence>
<keyword evidence="3 10" id="KW-0328">Glycosyltransferase</keyword>
<dbReference type="GO" id="GO:0005975">
    <property type="term" value="P:carbohydrate metabolic process"/>
    <property type="evidence" value="ECO:0007669"/>
    <property type="project" value="InterPro"/>
</dbReference>
<dbReference type="AlphaFoldDB" id="A0A9E2KMG4"/>
<dbReference type="InterPro" id="IPR004276">
    <property type="entry name" value="GlycoTrans_28_N"/>
</dbReference>
<accession>A0A9E2KMG4</accession>
<comment type="catalytic activity">
    <reaction evidence="10">
        <text>di-trans,octa-cis-undecaprenyl diphospho-N-acetyl-alpha-D-muramoyl-L-alanyl-D-glutamyl-meso-2,6-diaminopimeloyl-D-alanyl-D-alanine + UDP-N-acetyl-alpha-D-glucosamine = di-trans,octa-cis-undecaprenyl diphospho-[N-acetyl-alpha-D-glucosaminyl-(1-&gt;4)]-N-acetyl-alpha-D-muramoyl-L-alanyl-D-glutamyl-meso-2,6-diaminopimeloyl-D-alanyl-D-alanine + UDP + H(+)</text>
        <dbReference type="Rhea" id="RHEA:31227"/>
        <dbReference type="ChEBI" id="CHEBI:15378"/>
        <dbReference type="ChEBI" id="CHEBI:57705"/>
        <dbReference type="ChEBI" id="CHEBI:58223"/>
        <dbReference type="ChEBI" id="CHEBI:61387"/>
        <dbReference type="ChEBI" id="CHEBI:61388"/>
        <dbReference type="EC" id="2.4.1.227"/>
    </reaction>
</comment>
<dbReference type="EC" id="2.4.1.227" evidence="10"/>
<protein>
    <recommendedName>
        <fullName evidence="10">UDP-N-acetylglucosamine--N-acetylmuramyl-(pentapeptide) pyrophosphoryl-undecaprenol N-acetylglucosamine transferase</fullName>
        <ecNumber evidence="10">2.4.1.227</ecNumber>
    </recommendedName>
    <alternativeName>
        <fullName evidence="10">Undecaprenyl-PP-MurNAc-pentapeptide-UDPGlcNAc GlcNAc transferase</fullName>
    </alternativeName>
</protein>
<dbReference type="NCBIfam" id="TIGR01133">
    <property type="entry name" value="murG"/>
    <property type="match status" value="1"/>
</dbReference>
<dbReference type="Proteomes" id="UP000824150">
    <property type="component" value="Unassembled WGS sequence"/>
</dbReference>
<dbReference type="GO" id="GO:0051301">
    <property type="term" value="P:cell division"/>
    <property type="evidence" value="ECO:0007669"/>
    <property type="project" value="UniProtKB-KW"/>
</dbReference>
<feature type="binding site" evidence="10">
    <location>
        <position position="248"/>
    </location>
    <ligand>
        <name>UDP-N-acetyl-alpha-D-glucosamine</name>
        <dbReference type="ChEBI" id="CHEBI:57705"/>
    </ligand>
</feature>
<keyword evidence="5 10" id="KW-0133">Cell shape</keyword>
<sequence length="367" mass="38494">MAGGTGGHVIPALSIARLLQARGADILWLGARGRMEEQLVPKAGFKIAYIKVQGLRRNGLKSLMGAPWMIMRAIWQARKVIKDFAPDVVIGMGGYASGPGGVAAKMLGIPLVLHEQNAAAGLTNRLLFKIANLVLLGFPGAFSGPKVQVTGNPVRPEIAALHALNREFLAADTLHLLIVGGSLGAQALNEKLPALLSDFYIKKVKPTGLSLHIVHQCGKGNQAKVAACYAQQSTATEEGFGVTTQDFIDDMAAQYRSADVVICRAGALTVAEVAAAGLPALYIPLPTAVDDHQTKNAAVQVSLGGAAMIAQANLNATTLQASLSHLLEQGELAKRADCQRQAAVLDAPQRVLQAIDALLAAYGKKVN</sequence>
<evidence type="ECO:0000256" key="10">
    <source>
        <dbReference type="HAMAP-Rule" id="MF_00033"/>
    </source>
</evidence>
<reference evidence="13" key="2">
    <citation type="submission" date="2021-04" db="EMBL/GenBank/DDBJ databases">
        <authorList>
            <person name="Gilroy R."/>
        </authorList>
    </citation>
    <scope>NUCLEOTIDE SEQUENCE</scope>
    <source>
        <strain evidence="13">687</strain>
    </source>
</reference>
<evidence type="ECO:0000256" key="6">
    <source>
        <dbReference type="ARBA" id="ARBA00022984"/>
    </source>
</evidence>
<dbReference type="PANTHER" id="PTHR21015:SF22">
    <property type="entry name" value="GLYCOSYLTRANSFERASE"/>
    <property type="match status" value="1"/>
</dbReference>
<evidence type="ECO:0000256" key="8">
    <source>
        <dbReference type="ARBA" id="ARBA00023306"/>
    </source>
</evidence>
<keyword evidence="9 10" id="KW-0961">Cell wall biogenesis/degradation</keyword>
<gene>
    <name evidence="10 13" type="primary">murG</name>
    <name evidence="13" type="ORF">IAA31_01565</name>
</gene>
<feature type="binding site" evidence="10">
    <location>
        <begin position="5"/>
        <end position="7"/>
    </location>
    <ligand>
        <name>UDP-N-acetyl-alpha-D-glucosamine</name>
        <dbReference type="ChEBI" id="CHEBI:57705"/>
    </ligand>
</feature>
<evidence type="ECO:0000313" key="13">
    <source>
        <dbReference type="EMBL" id="MBU3826171.1"/>
    </source>
</evidence>
<dbReference type="GO" id="GO:0009252">
    <property type="term" value="P:peptidoglycan biosynthetic process"/>
    <property type="evidence" value="ECO:0007669"/>
    <property type="project" value="UniProtKB-UniRule"/>
</dbReference>
<evidence type="ECO:0000259" key="11">
    <source>
        <dbReference type="Pfam" id="PF03033"/>
    </source>
</evidence>
<dbReference type="Pfam" id="PF04101">
    <property type="entry name" value="Glyco_tran_28_C"/>
    <property type="match status" value="1"/>
</dbReference>
<feature type="binding site" evidence="10">
    <location>
        <position position="182"/>
    </location>
    <ligand>
        <name>UDP-N-acetyl-alpha-D-glucosamine</name>
        <dbReference type="ChEBI" id="CHEBI:57705"/>
    </ligand>
</feature>
<dbReference type="GO" id="GO:0071555">
    <property type="term" value="P:cell wall organization"/>
    <property type="evidence" value="ECO:0007669"/>
    <property type="project" value="UniProtKB-KW"/>
</dbReference>
<dbReference type="SUPFAM" id="SSF53756">
    <property type="entry name" value="UDP-Glycosyltransferase/glycogen phosphorylase"/>
    <property type="match status" value="1"/>
</dbReference>
<evidence type="ECO:0000256" key="4">
    <source>
        <dbReference type="ARBA" id="ARBA00022679"/>
    </source>
</evidence>
<keyword evidence="7 10" id="KW-0472">Membrane</keyword>
<proteinExistence type="inferred from homology"/>
<keyword evidence="4 10" id="KW-0808">Transferase</keyword>
<dbReference type="GO" id="GO:0005886">
    <property type="term" value="C:plasma membrane"/>
    <property type="evidence" value="ECO:0007669"/>
    <property type="project" value="UniProtKB-SubCell"/>
</dbReference>
<name>A0A9E2KMG4_9GAMM</name>
<comment type="caution">
    <text evidence="13">The sequence shown here is derived from an EMBL/GenBank/DDBJ whole genome shotgun (WGS) entry which is preliminary data.</text>
</comment>
<keyword evidence="2 10" id="KW-0132">Cell division</keyword>
<keyword evidence="1 10" id="KW-1003">Cell membrane</keyword>
<feature type="domain" description="Glycosyltransferase family 28 N-terminal" evidence="11">
    <location>
        <begin position="1"/>
        <end position="134"/>
    </location>
</feature>
<dbReference type="EMBL" id="JAHLFG010000018">
    <property type="protein sequence ID" value="MBU3826171.1"/>
    <property type="molecule type" value="Genomic_DNA"/>
</dbReference>
<feature type="binding site" evidence="10">
    <location>
        <position position="293"/>
    </location>
    <ligand>
        <name>UDP-N-acetyl-alpha-D-glucosamine</name>
        <dbReference type="ChEBI" id="CHEBI:57705"/>
    </ligand>
</feature>
<feature type="binding site" evidence="10">
    <location>
        <position position="117"/>
    </location>
    <ligand>
        <name>UDP-N-acetyl-alpha-D-glucosamine</name>
        <dbReference type="ChEBI" id="CHEBI:57705"/>
    </ligand>
</feature>
<reference evidence="13" key="1">
    <citation type="journal article" date="2021" name="PeerJ">
        <title>Extensive microbial diversity within the chicken gut microbiome revealed by metagenomics and culture.</title>
        <authorList>
            <person name="Gilroy R."/>
            <person name="Ravi A."/>
            <person name="Getino M."/>
            <person name="Pursley I."/>
            <person name="Horton D.L."/>
            <person name="Alikhan N.F."/>
            <person name="Baker D."/>
            <person name="Gharbi K."/>
            <person name="Hall N."/>
            <person name="Watson M."/>
            <person name="Adriaenssens E.M."/>
            <person name="Foster-Nyarko E."/>
            <person name="Jarju S."/>
            <person name="Secka A."/>
            <person name="Antonio M."/>
            <person name="Oren A."/>
            <person name="Chaudhuri R.R."/>
            <person name="La Ragione R."/>
            <person name="Hildebrand F."/>
            <person name="Pallen M.J."/>
        </authorList>
    </citation>
    <scope>NUCLEOTIDE SEQUENCE</scope>
    <source>
        <strain evidence="13">687</strain>
    </source>
</reference>
<evidence type="ECO:0000256" key="2">
    <source>
        <dbReference type="ARBA" id="ARBA00022618"/>
    </source>
</evidence>
<dbReference type="Pfam" id="PF03033">
    <property type="entry name" value="Glyco_transf_28"/>
    <property type="match status" value="1"/>
</dbReference>
<comment type="subcellular location">
    <subcellularLocation>
        <location evidence="10">Cell membrane</location>
        <topology evidence="10">Peripheral membrane protein</topology>
        <orientation evidence="10">Cytoplasmic side</orientation>
    </subcellularLocation>
</comment>
<keyword evidence="8 10" id="KW-0131">Cell cycle</keyword>
<comment type="similarity">
    <text evidence="10">Belongs to the glycosyltransferase 28 family. MurG subfamily.</text>
</comment>
<evidence type="ECO:0000256" key="9">
    <source>
        <dbReference type="ARBA" id="ARBA00023316"/>
    </source>
</evidence>
<keyword evidence="6 10" id="KW-0573">Peptidoglycan synthesis</keyword>
<organism evidence="13 14">
    <name type="scientific">Candidatus Anaerobiospirillum merdipullorum</name>
    <dbReference type="NCBI Taxonomy" id="2838450"/>
    <lineage>
        <taxon>Bacteria</taxon>
        <taxon>Pseudomonadati</taxon>
        <taxon>Pseudomonadota</taxon>
        <taxon>Gammaproteobacteria</taxon>
        <taxon>Aeromonadales</taxon>
        <taxon>Succinivibrionaceae</taxon>
        <taxon>Anaerobiospirillum</taxon>
    </lineage>
</organism>
<evidence type="ECO:0000256" key="5">
    <source>
        <dbReference type="ARBA" id="ARBA00022960"/>
    </source>
</evidence>
<evidence type="ECO:0000256" key="3">
    <source>
        <dbReference type="ARBA" id="ARBA00022676"/>
    </source>
</evidence>
<dbReference type="CDD" id="cd03785">
    <property type="entry name" value="GT28_MurG"/>
    <property type="match status" value="1"/>
</dbReference>
<dbReference type="InterPro" id="IPR007235">
    <property type="entry name" value="Glyco_trans_28_C"/>
</dbReference>
<feature type="domain" description="Glycosyl transferase family 28 C-terminal" evidence="12">
    <location>
        <begin position="176"/>
        <end position="348"/>
    </location>
</feature>
<dbReference type="Gene3D" id="3.40.50.2000">
    <property type="entry name" value="Glycogen Phosphorylase B"/>
    <property type="match status" value="2"/>
</dbReference>
<evidence type="ECO:0000259" key="12">
    <source>
        <dbReference type="Pfam" id="PF04101"/>
    </source>
</evidence>
<dbReference type="InterPro" id="IPR006009">
    <property type="entry name" value="GlcNAc_MurG"/>
</dbReference>
<comment type="function">
    <text evidence="10">Cell wall formation. Catalyzes the transfer of a GlcNAc subunit on undecaprenyl-pyrophosphoryl-MurNAc-pentapeptide (lipid intermediate I) to form undecaprenyl-pyrophosphoryl-MurNAc-(pentapeptide)GlcNAc (lipid intermediate II).</text>
</comment>
<dbReference type="HAMAP" id="MF_00033">
    <property type="entry name" value="MurG"/>
    <property type="match status" value="1"/>
</dbReference>
<feature type="binding site" evidence="10">
    <location>
        <begin position="267"/>
        <end position="272"/>
    </location>
    <ligand>
        <name>UDP-N-acetyl-alpha-D-glucosamine</name>
        <dbReference type="ChEBI" id="CHEBI:57705"/>
    </ligand>
</feature>
<comment type="pathway">
    <text evidence="10">Cell wall biogenesis; peptidoglycan biosynthesis.</text>
</comment>
<evidence type="ECO:0000256" key="1">
    <source>
        <dbReference type="ARBA" id="ARBA00022475"/>
    </source>
</evidence>